<reference evidence="1" key="1">
    <citation type="submission" date="2023-07" db="EMBL/GenBank/DDBJ databases">
        <title>draft genome sequence of fig (Ficus carica).</title>
        <authorList>
            <person name="Takahashi T."/>
            <person name="Nishimura K."/>
        </authorList>
    </citation>
    <scope>NUCLEOTIDE SEQUENCE</scope>
</reference>
<evidence type="ECO:0000313" key="2">
    <source>
        <dbReference type="Proteomes" id="UP001187192"/>
    </source>
</evidence>
<comment type="caution">
    <text evidence="1">The sequence shown here is derived from an EMBL/GenBank/DDBJ whole genome shotgun (WGS) entry which is preliminary data.</text>
</comment>
<dbReference type="Proteomes" id="UP001187192">
    <property type="component" value="Unassembled WGS sequence"/>
</dbReference>
<keyword evidence="2" id="KW-1185">Reference proteome</keyword>
<gene>
    <name evidence="1" type="ORF">TIFTF001_039525</name>
</gene>
<evidence type="ECO:0000313" key="1">
    <source>
        <dbReference type="EMBL" id="GMN70482.1"/>
    </source>
</evidence>
<protein>
    <submittedName>
        <fullName evidence="1">Uncharacterized protein</fullName>
    </submittedName>
</protein>
<dbReference type="AlphaFoldDB" id="A0AA88E9B5"/>
<dbReference type="EMBL" id="BTGU01001156">
    <property type="protein sequence ID" value="GMN70482.1"/>
    <property type="molecule type" value="Genomic_DNA"/>
</dbReference>
<organism evidence="1 2">
    <name type="scientific">Ficus carica</name>
    <name type="common">Common fig</name>
    <dbReference type="NCBI Taxonomy" id="3494"/>
    <lineage>
        <taxon>Eukaryota</taxon>
        <taxon>Viridiplantae</taxon>
        <taxon>Streptophyta</taxon>
        <taxon>Embryophyta</taxon>
        <taxon>Tracheophyta</taxon>
        <taxon>Spermatophyta</taxon>
        <taxon>Magnoliopsida</taxon>
        <taxon>eudicotyledons</taxon>
        <taxon>Gunneridae</taxon>
        <taxon>Pentapetalae</taxon>
        <taxon>rosids</taxon>
        <taxon>fabids</taxon>
        <taxon>Rosales</taxon>
        <taxon>Moraceae</taxon>
        <taxon>Ficeae</taxon>
        <taxon>Ficus</taxon>
    </lineage>
</organism>
<accession>A0AA88E9B5</accession>
<sequence length="53" mass="5754">MLFSLSLPTLPTTLLSRDAAPKTEKLTQFHLAPPPLLLHPASFHSDCTISIIA</sequence>
<proteinExistence type="predicted"/>
<name>A0AA88E9B5_FICCA</name>